<dbReference type="GO" id="GO:0030313">
    <property type="term" value="C:cell envelope"/>
    <property type="evidence" value="ECO:0007669"/>
    <property type="project" value="UniProtKB-SubCell"/>
</dbReference>
<dbReference type="STRING" id="1050174.CEPID_02645"/>
<name>A0A0G3GMP1_9CORY</name>
<organism evidence="6 7">
    <name type="scientific">Corynebacterium epidermidicanis</name>
    <dbReference type="NCBI Taxonomy" id="1050174"/>
    <lineage>
        <taxon>Bacteria</taxon>
        <taxon>Bacillati</taxon>
        <taxon>Actinomycetota</taxon>
        <taxon>Actinomycetes</taxon>
        <taxon>Mycobacteriales</taxon>
        <taxon>Corynebacteriaceae</taxon>
        <taxon>Corynebacterium</taxon>
    </lineage>
</organism>
<keyword evidence="2" id="KW-0813">Transport</keyword>
<evidence type="ECO:0000256" key="3">
    <source>
        <dbReference type="ARBA" id="ARBA00022723"/>
    </source>
</evidence>
<dbReference type="Gene3D" id="3.40.50.1980">
    <property type="entry name" value="Nitrogenase molybdenum iron protein domain"/>
    <property type="match status" value="2"/>
</dbReference>
<dbReference type="PANTHER" id="PTHR42953:SF1">
    <property type="entry name" value="METAL-BINDING PROTEIN HI_0362-RELATED"/>
    <property type="match status" value="1"/>
</dbReference>
<dbReference type="InterPro" id="IPR050492">
    <property type="entry name" value="Bact_metal-bind_prot9"/>
</dbReference>
<dbReference type="InterPro" id="IPR006127">
    <property type="entry name" value="ZnuA-like"/>
</dbReference>
<dbReference type="Proteomes" id="UP000035368">
    <property type="component" value="Chromosome"/>
</dbReference>
<feature type="signal peptide" evidence="5">
    <location>
        <begin position="1"/>
        <end position="23"/>
    </location>
</feature>
<protein>
    <submittedName>
        <fullName evidence="6">ABC-type metal ion transport system, periplasmic component/surface adhesin</fullName>
    </submittedName>
</protein>
<feature type="chain" id="PRO_5002554548" evidence="5">
    <location>
        <begin position="24"/>
        <end position="373"/>
    </location>
</feature>
<evidence type="ECO:0000256" key="1">
    <source>
        <dbReference type="ARBA" id="ARBA00004196"/>
    </source>
</evidence>
<dbReference type="Pfam" id="PF01297">
    <property type="entry name" value="ZnuA"/>
    <property type="match status" value="1"/>
</dbReference>
<proteinExistence type="predicted"/>
<gene>
    <name evidence="6" type="ORF">CEPID_02645</name>
</gene>
<keyword evidence="3" id="KW-0479">Metal-binding</keyword>
<keyword evidence="7" id="KW-1185">Reference proteome</keyword>
<dbReference type="OrthoDB" id="9810636at2"/>
<reference evidence="6 7" key="1">
    <citation type="submission" date="2015-05" db="EMBL/GenBank/DDBJ databases">
        <title>Complete genome sequence of Corynebacterium epidermidicanis DSM 45586, isolated from the skin of a dog suffering from pruritus.</title>
        <authorList>
            <person name="Ruckert C."/>
            <person name="Albersmeier A."/>
            <person name="Winkler A."/>
            <person name="Tauch A."/>
        </authorList>
    </citation>
    <scope>NUCLEOTIDE SEQUENCE [LARGE SCALE GENOMIC DNA]</scope>
    <source>
        <strain evidence="6 7">DSM 45586</strain>
    </source>
</reference>
<dbReference type="PANTHER" id="PTHR42953">
    <property type="entry name" value="HIGH-AFFINITY ZINC UPTAKE SYSTEM PROTEIN ZNUA-RELATED"/>
    <property type="match status" value="1"/>
</dbReference>
<dbReference type="GO" id="GO:0030001">
    <property type="term" value="P:metal ion transport"/>
    <property type="evidence" value="ECO:0007669"/>
    <property type="project" value="InterPro"/>
</dbReference>
<evidence type="ECO:0000313" key="6">
    <source>
        <dbReference type="EMBL" id="AKK02409.1"/>
    </source>
</evidence>
<dbReference type="SUPFAM" id="SSF53807">
    <property type="entry name" value="Helical backbone' metal receptor"/>
    <property type="match status" value="1"/>
</dbReference>
<sequence length="373" mass="39954">MSVRGTKALIVASALALGGCSQAATQSHSSQPAALRVVATTTQICDYLTQLSSGVPVRLTDPQGKTHTSEQQDPKLDLTCILSPNASAHEHEMTAQQMAALATADVIFVNGVDLERFMDQAIESSGFHGKLAVTSGKDDTAQSAGKREYQRVVGTHKIDVAPWPFAPEPGEEAEFEFDPHVWTSPKGAMMQTRNIAEALAAESAGDVQWNAQAEPYLSKLADLDRWVQDSLQTVPREKRVLFTSHDAFGYFARDYDVDFIGSALSDFNAQQDATSQHIQAGVDQVRQAHAEVIFAENSNNAKSIEAIGRAAGVRVITGDEALYGDSLGPAGSDGATYIGSILHNVTNLVRAWGGTPAPLPVSLQPWAPKETIQ</sequence>
<dbReference type="EMBL" id="CP011541">
    <property type="protein sequence ID" value="AKK02409.1"/>
    <property type="molecule type" value="Genomic_DNA"/>
</dbReference>
<keyword evidence="4 5" id="KW-0732">Signal</keyword>
<evidence type="ECO:0000313" key="7">
    <source>
        <dbReference type="Proteomes" id="UP000035368"/>
    </source>
</evidence>
<dbReference type="KEGG" id="cei:CEPID_02645"/>
<accession>A0A0G3GMP1</accession>
<dbReference type="PATRIC" id="fig|1050174.4.peg.537"/>
<dbReference type="PROSITE" id="PS51257">
    <property type="entry name" value="PROKAR_LIPOPROTEIN"/>
    <property type="match status" value="1"/>
</dbReference>
<dbReference type="AlphaFoldDB" id="A0A0G3GMP1"/>
<dbReference type="RefSeq" id="WP_047239626.1">
    <property type="nucleotide sequence ID" value="NZ_CP011541.1"/>
</dbReference>
<dbReference type="GO" id="GO:0046872">
    <property type="term" value="F:metal ion binding"/>
    <property type="evidence" value="ECO:0007669"/>
    <property type="project" value="UniProtKB-KW"/>
</dbReference>
<comment type="subcellular location">
    <subcellularLocation>
        <location evidence="1">Cell envelope</location>
    </subcellularLocation>
</comment>
<evidence type="ECO:0000256" key="2">
    <source>
        <dbReference type="ARBA" id="ARBA00022448"/>
    </source>
</evidence>
<evidence type="ECO:0000256" key="4">
    <source>
        <dbReference type="ARBA" id="ARBA00022729"/>
    </source>
</evidence>
<evidence type="ECO:0000256" key="5">
    <source>
        <dbReference type="SAM" id="SignalP"/>
    </source>
</evidence>